<sequence>MQSENSFTPFKKGWLCCWNSSSAPGLSEVLVVSSVASLLAMKSILLRILGSNPCRLHSASYLDCSPSE</sequence>
<proteinExistence type="predicted"/>
<organism evidence="1 2">
    <name type="scientific">Cuscuta europaea</name>
    <name type="common">European dodder</name>
    <dbReference type="NCBI Taxonomy" id="41803"/>
    <lineage>
        <taxon>Eukaryota</taxon>
        <taxon>Viridiplantae</taxon>
        <taxon>Streptophyta</taxon>
        <taxon>Embryophyta</taxon>
        <taxon>Tracheophyta</taxon>
        <taxon>Spermatophyta</taxon>
        <taxon>Magnoliopsida</taxon>
        <taxon>eudicotyledons</taxon>
        <taxon>Gunneridae</taxon>
        <taxon>Pentapetalae</taxon>
        <taxon>asterids</taxon>
        <taxon>lamiids</taxon>
        <taxon>Solanales</taxon>
        <taxon>Convolvulaceae</taxon>
        <taxon>Cuscuteae</taxon>
        <taxon>Cuscuta</taxon>
        <taxon>Cuscuta subgen. Cuscuta</taxon>
    </lineage>
</organism>
<dbReference type="Proteomes" id="UP001152484">
    <property type="component" value="Unassembled WGS sequence"/>
</dbReference>
<evidence type="ECO:0000313" key="1">
    <source>
        <dbReference type="EMBL" id="CAH9098816.1"/>
    </source>
</evidence>
<dbReference type="EMBL" id="CAMAPE010000036">
    <property type="protein sequence ID" value="CAH9098816.1"/>
    <property type="molecule type" value="Genomic_DNA"/>
</dbReference>
<gene>
    <name evidence="1" type="ORF">CEURO_LOCUS14404</name>
</gene>
<evidence type="ECO:0000313" key="2">
    <source>
        <dbReference type="Proteomes" id="UP001152484"/>
    </source>
</evidence>
<protein>
    <submittedName>
        <fullName evidence="1">Uncharacterized protein</fullName>
    </submittedName>
</protein>
<keyword evidence="2" id="KW-1185">Reference proteome</keyword>
<accession>A0A9P0ZHD2</accession>
<comment type="caution">
    <text evidence="1">The sequence shown here is derived from an EMBL/GenBank/DDBJ whole genome shotgun (WGS) entry which is preliminary data.</text>
</comment>
<reference evidence="1" key="1">
    <citation type="submission" date="2022-07" db="EMBL/GenBank/DDBJ databases">
        <authorList>
            <person name="Macas J."/>
            <person name="Novak P."/>
            <person name="Neumann P."/>
        </authorList>
    </citation>
    <scope>NUCLEOTIDE SEQUENCE</scope>
</reference>
<dbReference type="AlphaFoldDB" id="A0A9P0ZHD2"/>
<name>A0A9P0ZHD2_CUSEU</name>